<reference evidence="9" key="2">
    <citation type="journal article" date="2023" name="BMC Genomics">
        <title>Pest status, molecular evolution, and epigenetic factors derived from the genome assembly of Frankliniella fusca, a thysanopteran phytovirus vector.</title>
        <authorList>
            <person name="Catto M.A."/>
            <person name="Labadie P.E."/>
            <person name="Jacobson A.L."/>
            <person name="Kennedy G.G."/>
            <person name="Srinivasan R."/>
            <person name="Hunt B.G."/>
        </authorList>
    </citation>
    <scope>NUCLEOTIDE SEQUENCE</scope>
    <source>
        <strain evidence="9">PL_HMW_Pooled</strain>
    </source>
</reference>
<dbReference type="PANTHER" id="PTHR22930">
    <property type="match status" value="1"/>
</dbReference>
<evidence type="ECO:0000256" key="2">
    <source>
        <dbReference type="ARBA" id="ARBA00004123"/>
    </source>
</evidence>
<gene>
    <name evidence="9" type="ORF">KUF71_015058</name>
</gene>
<keyword evidence="10" id="KW-1185">Reference proteome</keyword>
<dbReference type="PANTHER" id="PTHR22930:SF269">
    <property type="entry name" value="NUCLEASE HARBI1-LIKE PROTEIN"/>
    <property type="match status" value="1"/>
</dbReference>
<accession>A0AAE1LQI9</accession>
<comment type="subcellular location">
    <subcellularLocation>
        <location evidence="2">Nucleus</location>
    </subcellularLocation>
</comment>
<dbReference type="GO" id="GO:0005634">
    <property type="term" value="C:nucleus"/>
    <property type="evidence" value="ECO:0007669"/>
    <property type="project" value="UniProtKB-SubCell"/>
</dbReference>
<comment type="similarity">
    <text evidence="3">Belongs to the HARBI1 family.</text>
</comment>
<dbReference type="EMBL" id="JAHWGI010001270">
    <property type="protein sequence ID" value="KAK3926722.1"/>
    <property type="molecule type" value="Genomic_DNA"/>
</dbReference>
<evidence type="ECO:0000256" key="3">
    <source>
        <dbReference type="ARBA" id="ARBA00006958"/>
    </source>
</evidence>
<evidence type="ECO:0000256" key="6">
    <source>
        <dbReference type="ARBA" id="ARBA00022801"/>
    </source>
</evidence>
<dbReference type="GO" id="GO:0016787">
    <property type="term" value="F:hydrolase activity"/>
    <property type="evidence" value="ECO:0007669"/>
    <property type="project" value="UniProtKB-KW"/>
</dbReference>
<organism evidence="9 10">
    <name type="scientific">Frankliniella fusca</name>
    <dbReference type="NCBI Taxonomy" id="407009"/>
    <lineage>
        <taxon>Eukaryota</taxon>
        <taxon>Metazoa</taxon>
        <taxon>Ecdysozoa</taxon>
        <taxon>Arthropoda</taxon>
        <taxon>Hexapoda</taxon>
        <taxon>Insecta</taxon>
        <taxon>Pterygota</taxon>
        <taxon>Neoptera</taxon>
        <taxon>Paraneoptera</taxon>
        <taxon>Thysanoptera</taxon>
        <taxon>Terebrantia</taxon>
        <taxon>Thripoidea</taxon>
        <taxon>Thripidae</taxon>
        <taxon>Frankliniella</taxon>
    </lineage>
</organism>
<evidence type="ECO:0000313" key="9">
    <source>
        <dbReference type="EMBL" id="KAK3926722.1"/>
    </source>
</evidence>
<evidence type="ECO:0000313" key="10">
    <source>
        <dbReference type="Proteomes" id="UP001219518"/>
    </source>
</evidence>
<evidence type="ECO:0000256" key="5">
    <source>
        <dbReference type="ARBA" id="ARBA00022723"/>
    </source>
</evidence>
<protein>
    <submittedName>
        <fullName evidence="9">Protein ALP1-like</fullName>
    </submittedName>
</protein>
<evidence type="ECO:0000256" key="1">
    <source>
        <dbReference type="ARBA" id="ARBA00001968"/>
    </source>
</evidence>
<keyword evidence="4" id="KW-0540">Nuclease</keyword>
<evidence type="ECO:0000259" key="8">
    <source>
        <dbReference type="Pfam" id="PF13359"/>
    </source>
</evidence>
<keyword evidence="6" id="KW-0378">Hydrolase</keyword>
<evidence type="ECO:0000256" key="4">
    <source>
        <dbReference type="ARBA" id="ARBA00022722"/>
    </source>
</evidence>
<comment type="cofactor">
    <cofactor evidence="1">
        <name>a divalent metal cation</name>
        <dbReference type="ChEBI" id="CHEBI:60240"/>
    </cofactor>
</comment>
<dbReference type="Pfam" id="PF13359">
    <property type="entry name" value="DDE_Tnp_4"/>
    <property type="match status" value="1"/>
</dbReference>
<dbReference type="GO" id="GO:0004518">
    <property type="term" value="F:nuclease activity"/>
    <property type="evidence" value="ECO:0007669"/>
    <property type="project" value="UniProtKB-KW"/>
</dbReference>
<dbReference type="InterPro" id="IPR045249">
    <property type="entry name" value="HARBI1-like"/>
</dbReference>
<sequence length="389" mass="44639">MKKDDHEKFYETFRMTPKCFDWLLNLVQLFLEKRSFRKPVCPGERLAITLKFLASGDSYLTLEKYFLVSEPTISLVVSETSAVLWSCLKPIVFKKSSIDTWLECASEFESMWDFPHCLGAIDGKHVTVHSPPLSGSRFFNYKKFFSFILLGVCDAKMKFLMVDVGSSGSRGDGNVFHRSKFAKKLKKHQLDLPPPCKLYGSSENVPFFFVGDAAFERGSHILTPFKGKFLSPEKRLFNYRLSRSRRQIENAFGALYKRYGIFQKPLQTSLAHAKSIVLSACALHNLHLMDEESSTPCRTRRYRCNKHGKYHDDLKADGTIVYGRFKGEDPAKEEEILHRLEEDVTTSNPEDTTLVGTKVTEFFVDFFIDNEIPWQWKSAGIPTCEVSHL</sequence>
<dbReference type="InterPro" id="IPR027806">
    <property type="entry name" value="HARBI1_dom"/>
</dbReference>
<reference evidence="9" key="1">
    <citation type="submission" date="2021-07" db="EMBL/GenBank/DDBJ databases">
        <authorList>
            <person name="Catto M.A."/>
            <person name="Jacobson A."/>
            <person name="Kennedy G."/>
            <person name="Labadie P."/>
            <person name="Hunt B.G."/>
            <person name="Srinivasan R."/>
        </authorList>
    </citation>
    <scope>NUCLEOTIDE SEQUENCE</scope>
    <source>
        <strain evidence="9">PL_HMW_Pooled</strain>
        <tissue evidence="9">Head</tissue>
    </source>
</reference>
<comment type="caution">
    <text evidence="9">The sequence shown here is derived from an EMBL/GenBank/DDBJ whole genome shotgun (WGS) entry which is preliminary data.</text>
</comment>
<evidence type="ECO:0000256" key="7">
    <source>
        <dbReference type="ARBA" id="ARBA00023242"/>
    </source>
</evidence>
<feature type="domain" description="DDE Tnp4" evidence="8">
    <location>
        <begin position="121"/>
        <end position="285"/>
    </location>
</feature>
<keyword evidence="7" id="KW-0539">Nucleus</keyword>
<keyword evidence="5" id="KW-0479">Metal-binding</keyword>
<name>A0AAE1LQI9_9NEOP</name>
<dbReference type="AlphaFoldDB" id="A0AAE1LQI9"/>
<proteinExistence type="inferred from homology"/>
<dbReference type="Proteomes" id="UP001219518">
    <property type="component" value="Unassembled WGS sequence"/>
</dbReference>
<dbReference type="GO" id="GO:0046872">
    <property type="term" value="F:metal ion binding"/>
    <property type="evidence" value="ECO:0007669"/>
    <property type="project" value="UniProtKB-KW"/>
</dbReference>